<comment type="caution">
    <text evidence="1">The sequence shown here is derived from an EMBL/GenBank/DDBJ whole genome shotgun (WGS) entry which is preliminary data.</text>
</comment>
<keyword evidence="2" id="KW-1185">Reference proteome</keyword>
<reference evidence="1" key="1">
    <citation type="submission" date="2023-10" db="EMBL/GenBank/DDBJ databases">
        <authorList>
            <person name="Rodriguez Cubillos JULIANA M."/>
            <person name="De Vega J."/>
        </authorList>
    </citation>
    <scope>NUCLEOTIDE SEQUENCE</scope>
</reference>
<accession>A0ACB0IY69</accession>
<dbReference type="EMBL" id="CASHSV030000002">
    <property type="protein sequence ID" value="CAJ2635852.1"/>
    <property type="molecule type" value="Genomic_DNA"/>
</dbReference>
<organism evidence="1 2">
    <name type="scientific">Trifolium pratense</name>
    <name type="common">Red clover</name>
    <dbReference type="NCBI Taxonomy" id="57577"/>
    <lineage>
        <taxon>Eukaryota</taxon>
        <taxon>Viridiplantae</taxon>
        <taxon>Streptophyta</taxon>
        <taxon>Embryophyta</taxon>
        <taxon>Tracheophyta</taxon>
        <taxon>Spermatophyta</taxon>
        <taxon>Magnoliopsida</taxon>
        <taxon>eudicotyledons</taxon>
        <taxon>Gunneridae</taxon>
        <taxon>Pentapetalae</taxon>
        <taxon>rosids</taxon>
        <taxon>fabids</taxon>
        <taxon>Fabales</taxon>
        <taxon>Fabaceae</taxon>
        <taxon>Papilionoideae</taxon>
        <taxon>50 kb inversion clade</taxon>
        <taxon>NPAAA clade</taxon>
        <taxon>Hologalegina</taxon>
        <taxon>IRL clade</taxon>
        <taxon>Trifolieae</taxon>
        <taxon>Trifolium</taxon>
    </lineage>
</organism>
<sequence>MADSPPQRRNSRSPSPSPWKAQSRSRSRSRSVPRQRPRSDSRGRGRSRSRSPERGANATNPGNTLYVTGLSSRVTERDLEDHFNKEGKVASCFLVVEPRTRISRGFAFVTMDSHDDAERCIKYLNQSVLEGRYITVERSRRKRARTPTPGHYLGLKNTRDYGSRGDHRGDRGDRGDFRGDHRGDFRGDHRGDHRGDFRGDHRGDFRGDYRGDRGRSRGGSGRGDYSYRRSPRRSPYRGGHDHSPQHSPYVGRSRRERSRSIPQSPYSPDRRYAGGSR</sequence>
<evidence type="ECO:0000313" key="1">
    <source>
        <dbReference type="EMBL" id="CAJ2635852.1"/>
    </source>
</evidence>
<dbReference type="Proteomes" id="UP001177021">
    <property type="component" value="Unassembled WGS sequence"/>
</dbReference>
<gene>
    <name evidence="1" type="ORF">MILVUS5_LOCUS6451</name>
</gene>
<proteinExistence type="predicted"/>
<name>A0ACB0IY69_TRIPR</name>
<protein>
    <submittedName>
        <fullName evidence="1">Uncharacterized protein</fullName>
    </submittedName>
</protein>
<evidence type="ECO:0000313" key="2">
    <source>
        <dbReference type="Proteomes" id="UP001177021"/>
    </source>
</evidence>